<dbReference type="GeneID" id="70294973"/>
<name>A0A9P7ZFC6_9HYPO</name>
<dbReference type="AlphaFoldDB" id="A0A9P7ZFC6"/>
<evidence type="ECO:0000313" key="3">
    <source>
        <dbReference type="Proteomes" id="UP000887229"/>
    </source>
</evidence>
<keyword evidence="1" id="KW-0732">Signal</keyword>
<evidence type="ECO:0000313" key="2">
    <source>
        <dbReference type="EMBL" id="KAG9251119.1"/>
    </source>
</evidence>
<feature type="chain" id="PRO_5040355839" evidence="1">
    <location>
        <begin position="18"/>
        <end position="136"/>
    </location>
</feature>
<evidence type="ECO:0000256" key="1">
    <source>
        <dbReference type="SAM" id="SignalP"/>
    </source>
</evidence>
<feature type="signal peptide" evidence="1">
    <location>
        <begin position="1"/>
        <end position="17"/>
    </location>
</feature>
<sequence>MRLSTFFAATLPALAAADFYVTDWVCQLGLDSDYDSGVTNNFFQMDTEGACKTRWQVNPDGNDWHGANPCNADQEDPLTLRNTGDGAWDLIVDNTGIQVGTCGWSNSDDIKGACTSINYGCVVNSRIKCSTAYCVG</sequence>
<accession>A0A9P7ZFC6</accession>
<comment type="caution">
    <text evidence="2">The sequence shown here is derived from an EMBL/GenBank/DDBJ whole genome shotgun (WGS) entry which is preliminary data.</text>
</comment>
<keyword evidence="3" id="KW-1185">Reference proteome</keyword>
<reference evidence="2" key="1">
    <citation type="journal article" date="2021" name="IMA Fungus">
        <title>Genomic characterization of three marine fungi, including Emericellopsis atlantica sp. nov. with signatures of a generalist lifestyle and marine biomass degradation.</title>
        <authorList>
            <person name="Hagestad O.C."/>
            <person name="Hou L."/>
            <person name="Andersen J.H."/>
            <person name="Hansen E.H."/>
            <person name="Altermark B."/>
            <person name="Li C."/>
            <person name="Kuhnert E."/>
            <person name="Cox R.J."/>
            <person name="Crous P.W."/>
            <person name="Spatafora J.W."/>
            <person name="Lail K."/>
            <person name="Amirebrahimi M."/>
            <person name="Lipzen A."/>
            <person name="Pangilinan J."/>
            <person name="Andreopoulos W."/>
            <person name="Hayes R.D."/>
            <person name="Ng V."/>
            <person name="Grigoriev I.V."/>
            <person name="Jackson S.A."/>
            <person name="Sutton T.D.S."/>
            <person name="Dobson A.D.W."/>
            <person name="Rama T."/>
        </authorList>
    </citation>
    <scope>NUCLEOTIDE SEQUENCE</scope>
    <source>
        <strain evidence="2">TS7</strain>
    </source>
</reference>
<gene>
    <name evidence="2" type="ORF">F5Z01DRAFT_664037</name>
</gene>
<proteinExistence type="predicted"/>
<dbReference type="OrthoDB" id="10587786at2759"/>
<organism evidence="2 3">
    <name type="scientific">Emericellopsis atlantica</name>
    <dbReference type="NCBI Taxonomy" id="2614577"/>
    <lineage>
        <taxon>Eukaryota</taxon>
        <taxon>Fungi</taxon>
        <taxon>Dikarya</taxon>
        <taxon>Ascomycota</taxon>
        <taxon>Pezizomycotina</taxon>
        <taxon>Sordariomycetes</taxon>
        <taxon>Hypocreomycetidae</taxon>
        <taxon>Hypocreales</taxon>
        <taxon>Bionectriaceae</taxon>
        <taxon>Emericellopsis</taxon>
    </lineage>
</organism>
<dbReference type="EMBL" id="MU251270">
    <property type="protein sequence ID" value="KAG9251119.1"/>
    <property type="molecule type" value="Genomic_DNA"/>
</dbReference>
<dbReference type="Proteomes" id="UP000887229">
    <property type="component" value="Unassembled WGS sequence"/>
</dbReference>
<dbReference type="RefSeq" id="XP_046115043.1">
    <property type="nucleotide sequence ID" value="XM_046264070.1"/>
</dbReference>
<protein>
    <submittedName>
        <fullName evidence="2">Uncharacterized protein</fullName>
    </submittedName>
</protein>